<evidence type="ECO:0000313" key="1">
    <source>
        <dbReference type="EMBL" id="GAA53877.1"/>
    </source>
</evidence>
<dbReference type="AlphaFoldDB" id="G7YLP6"/>
<proteinExistence type="predicted"/>
<dbReference type="EMBL" id="DF143626">
    <property type="protein sequence ID" value="GAA53877.1"/>
    <property type="molecule type" value="Genomic_DNA"/>
</dbReference>
<protein>
    <submittedName>
        <fullName evidence="1">Uncharacterized protein</fullName>
    </submittedName>
</protein>
<name>G7YLP6_CLOSI</name>
<evidence type="ECO:0000313" key="2">
    <source>
        <dbReference type="Proteomes" id="UP000008909"/>
    </source>
</evidence>
<keyword evidence="2" id="KW-1185">Reference proteome</keyword>
<reference evidence="1" key="1">
    <citation type="journal article" date="2011" name="Genome Biol.">
        <title>The draft genome of the carcinogenic human liver fluke Clonorchis sinensis.</title>
        <authorList>
            <person name="Wang X."/>
            <person name="Chen W."/>
            <person name="Huang Y."/>
            <person name="Sun J."/>
            <person name="Men J."/>
            <person name="Liu H."/>
            <person name="Luo F."/>
            <person name="Guo L."/>
            <person name="Lv X."/>
            <person name="Deng C."/>
            <person name="Zhou C."/>
            <person name="Fan Y."/>
            <person name="Li X."/>
            <person name="Huang L."/>
            <person name="Hu Y."/>
            <person name="Liang C."/>
            <person name="Hu X."/>
            <person name="Xu J."/>
            <person name="Yu X."/>
        </authorList>
    </citation>
    <scope>NUCLEOTIDE SEQUENCE [LARGE SCALE GENOMIC DNA]</scope>
    <source>
        <strain evidence="1">Henan</strain>
    </source>
</reference>
<dbReference type="Proteomes" id="UP000008909">
    <property type="component" value="Unassembled WGS sequence"/>
</dbReference>
<organism evidence="1 2">
    <name type="scientific">Clonorchis sinensis</name>
    <name type="common">Chinese liver fluke</name>
    <dbReference type="NCBI Taxonomy" id="79923"/>
    <lineage>
        <taxon>Eukaryota</taxon>
        <taxon>Metazoa</taxon>
        <taxon>Spiralia</taxon>
        <taxon>Lophotrochozoa</taxon>
        <taxon>Platyhelminthes</taxon>
        <taxon>Trematoda</taxon>
        <taxon>Digenea</taxon>
        <taxon>Opisthorchiida</taxon>
        <taxon>Opisthorchiata</taxon>
        <taxon>Opisthorchiidae</taxon>
        <taxon>Clonorchis</taxon>
    </lineage>
</organism>
<reference key="2">
    <citation type="submission" date="2011-10" db="EMBL/GenBank/DDBJ databases">
        <title>The genome and transcriptome sequence of Clonorchis sinensis provide insights into the carcinogenic liver fluke.</title>
        <authorList>
            <person name="Wang X."/>
            <person name="Huang Y."/>
            <person name="Chen W."/>
            <person name="Liu H."/>
            <person name="Guo L."/>
            <person name="Chen Y."/>
            <person name="Luo F."/>
            <person name="Zhou W."/>
            <person name="Sun J."/>
            <person name="Mao Q."/>
            <person name="Liang P."/>
            <person name="Zhou C."/>
            <person name="Tian Y."/>
            <person name="Men J."/>
            <person name="Lv X."/>
            <person name="Huang L."/>
            <person name="Zhou J."/>
            <person name="Hu Y."/>
            <person name="Li R."/>
            <person name="Zhang F."/>
            <person name="Lei H."/>
            <person name="Li X."/>
            <person name="Hu X."/>
            <person name="Liang C."/>
            <person name="Xu J."/>
            <person name="Wu Z."/>
            <person name="Yu X."/>
        </authorList>
    </citation>
    <scope>NUCLEOTIDE SEQUENCE</scope>
    <source>
        <strain>Henan</strain>
    </source>
</reference>
<gene>
    <name evidence="1" type="ORF">CLF_111486</name>
</gene>
<accession>G7YLP6</accession>
<sequence length="162" mass="18431">MGRQSGIPKPEEITSHDQSYTGSYAGQFRCNRAGALLSSIMRCSQGKSTRINERNNDNFENVSEQQQQQLTRYAEVPSAGLADKENNNFIATSECVQVQRSRVVLLRALFDLDPILSDRRLVKFERLAASCTDNRMMNDAGTCEPYNIYVRHDAFKTERRSQ</sequence>